<dbReference type="PROSITE" id="PS51995">
    <property type="entry name" value="ATLF"/>
    <property type="match status" value="1"/>
</dbReference>
<dbReference type="InterPro" id="IPR014781">
    <property type="entry name" value="Anthrax_toxin_lethal/edema_N/C"/>
</dbReference>
<evidence type="ECO:0000313" key="6">
    <source>
        <dbReference type="Proteomes" id="UP000665043"/>
    </source>
</evidence>
<dbReference type="Gene3D" id="3.40.390.10">
    <property type="entry name" value="Collagenase (Catalytic Domain)"/>
    <property type="match status" value="1"/>
</dbReference>
<name>A0ABX7VRP9_9BACI</name>
<dbReference type="EMBL" id="CP046956">
    <property type="protein sequence ID" value="QTM99602.1"/>
    <property type="molecule type" value="Genomic_DNA"/>
</dbReference>
<keyword evidence="3" id="KW-1133">Transmembrane helix</keyword>
<dbReference type="InterPro" id="IPR024079">
    <property type="entry name" value="MetalloPept_cat_dom_sf"/>
</dbReference>
<accession>A0ABX7VRP9</accession>
<gene>
    <name evidence="5" type="ORF">ERJ70_10010</name>
</gene>
<evidence type="ECO:0000256" key="2">
    <source>
        <dbReference type="ARBA" id="ARBA00022525"/>
    </source>
</evidence>
<protein>
    <submittedName>
        <fullName evidence="5">Toxin</fullName>
    </submittedName>
</protein>
<sequence length="250" mass="28728">MKHINRLIKPAIVIFIFLFFPFIDITSPFHGITLNEANGSDYIQLLHQLDNYDLLDEIVVVPENPENPAAVAGMVTRLNHIDRNLLRLLASQQVKVRLFEGRLTDEPLLYHLKWEQPRGWEKDATWEEVPGSGGGWLVSAKIGASQPGNGHGSFNLELHETGHTIYRLLGTMPAVAEQMDQNWKKEAAQLFPGDDYFLTYPSEYFSEVFAFYYAGKRSKQIISEKAPQTYRFFTRLKQLDLSSIPQYYFN</sequence>
<proteinExistence type="predicted"/>
<feature type="domain" description="ATLF-like" evidence="4">
    <location>
        <begin position="52"/>
        <end position="238"/>
    </location>
</feature>
<dbReference type="RefSeq" id="WP_209369001.1">
    <property type="nucleotide sequence ID" value="NZ_CP046956.1"/>
</dbReference>
<dbReference type="SUPFAM" id="SSF55486">
    <property type="entry name" value="Metalloproteases ('zincins'), catalytic domain"/>
    <property type="match status" value="1"/>
</dbReference>
<dbReference type="CDD" id="cd20183">
    <property type="entry name" value="M34_PPEP"/>
    <property type="match status" value="1"/>
</dbReference>
<feature type="transmembrane region" description="Helical" evidence="3">
    <location>
        <begin position="7"/>
        <end position="23"/>
    </location>
</feature>
<evidence type="ECO:0000256" key="1">
    <source>
        <dbReference type="ARBA" id="ARBA00004613"/>
    </source>
</evidence>
<evidence type="ECO:0000256" key="3">
    <source>
        <dbReference type="SAM" id="Phobius"/>
    </source>
</evidence>
<dbReference type="InterPro" id="IPR047568">
    <property type="entry name" value="ATLF-like_dom"/>
</dbReference>
<dbReference type="Proteomes" id="UP000665043">
    <property type="component" value="Chromosome"/>
</dbReference>
<keyword evidence="2" id="KW-0964">Secreted</keyword>
<organism evidence="5 6">
    <name type="scientific">Sediminibacillus dalangtanensis</name>
    <dbReference type="NCBI Taxonomy" id="2729421"/>
    <lineage>
        <taxon>Bacteria</taxon>
        <taxon>Bacillati</taxon>
        <taxon>Bacillota</taxon>
        <taxon>Bacilli</taxon>
        <taxon>Bacillales</taxon>
        <taxon>Bacillaceae</taxon>
        <taxon>Sediminibacillus</taxon>
    </lineage>
</organism>
<keyword evidence="3" id="KW-0812">Transmembrane</keyword>
<evidence type="ECO:0000259" key="4">
    <source>
        <dbReference type="PROSITE" id="PS51995"/>
    </source>
</evidence>
<keyword evidence="3" id="KW-0472">Membrane</keyword>
<reference evidence="5 6" key="1">
    <citation type="submission" date="2019-12" db="EMBL/GenBank/DDBJ databases">
        <title>The whole genome sequencing of a strain isolated from a Mars analog, Dalangtan Playa.</title>
        <authorList>
            <person name="Huang T."/>
        </authorList>
    </citation>
    <scope>NUCLEOTIDE SEQUENCE [LARGE SCALE GENOMIC DNA]</scope>
    <source>
        <strain evidence="5 6">DP4-553-S</strain>
    </source>
</reference>
<evidence type="ECO:0000313" key="5">
    <source>
        <dbReference type="EMBL" id="QTM99602.1"/>
    </source>
</evidence>
<keyword evidence="6" id="KW-1185">Reference proteome</keyword>
<dbReference type="Pfam" id="PF07737">
    <property type="entry name" value="ATLF"/>
    <property type="match status" value="1"/>
</dbReference>
<comment type="subcellular location">
    <subcellularLocation>
        <location evidence="1">Secreted</location>
    </subcellularLocation>
</comment>